<dbReference type="PIRSF" id="PIRSF011018">
    <property type="entry name" value="Nicalin"/>
    <property type="match status" value="1"/>
</dbReference>
<evidence type="ECO:0000256" key="5">
    <source>
        <dbReference type="ARBA" id="ARBA00022824"/>
    </source>
</evidence>
<feature type="domain" description="Peptidase M28" evidence="12">
    <location>
        <begin position="216"/>
        <end position="416"/>
    </location>
</feature>
<reference evidence="13" key="1">
    <citation type="journal article" date="2023" name="Mol. Biol. Evol.">
        <title>Third-Generation Sequencing Reveals the Adaptive Role of the Epigenome in Three Deep-Sea Polychaetes.</title>
        <authorList>
            <person name="Perez M."/>
            <person name="Aroh O."/>
            <person name="Sun Y."/>
            <person name="Lan Y."/>
            <person name="Juniper S.K."/>
            <person name="Young C.R."/>
            <person name="Angers B."/>
            <person name="Qian P.Y."/>
        </authorList>
    </citation>
    <scope>NUCLEOTIDE SEQUENCE</scope>
    <source>
        <strain evidence="13">P08H-3</strain>
    </source>
</reference>
<accession>A0AAD9NBR2</accession>
<dbReference type="Gene3D" id="3.40.630.10">
    <property type="entry name" value="Zn peptidases"/>
    <property type="match status" value="1"/>
</dbReference>
<dbReference type="Proteomes" id="UP001208570">
    <property type="component" value="Unassembled WGS sequence"/>
</dbReference>
<protein>
    <recommendedName>
        <fullName evidence="9">Nicalin</fullName>
    </recommendedName>
</protein>
<evidence type="ECO:0000256" key="11">
    <source>
        <dbReference type="SAM" id="SignalP"/>
    </source>
</evidence>
<proteinExistence type="inferred from homology"/>
<feature type="signal peptide" evidence="11">
    <location>
        <begin position="1"/>
        <end position="39"/>
    </location>
</feature>
<comment type="similarity">
    <text evidence="2 9">Belongs to the nicastrin family.</text>
</comment>
<evidence type="ECO:0000313" key="13">
    <source>
        <dbReference type="EMBL" id="KAK2164437.1"/>
    </source>
</evidence>
<dbReference type="EMBL" id="JAODUP010000063">
    <property type="protein sequence ID" value="KAK2164437.1"/>
    <property type="molecule type" value="Genomic_DNA"/>
</dbReference>
<evidence type="ECO:0000256" key="3">
    <source>
        <dbReference type="ARBA" id="ARBA00022692"/>
    </source>
</evidence>
<evidence type="ECO:0000313" key="14">
    <source>
        <dbReference type="Proteomes" id="UP001208570"/>
    </source>
</evidence>
<keyword evidence="14" id="KW-1185">Reference proteome</keyword>
<organism evidence="13 14">
    <name type="scientific">Paralvinella palmiformis</name>
    <dbReference type="NCBI Taxonomy" id="53620"/>
    <lineage>
        <taxon>Eukaryota</taxon>
        <taxon>Metazoa</taxon>
        <taxon>Spiralia</taxon>
        <taxon>Lophotrochozoa</taxon>
        <taxon>Annelida</taxon>
        <taxon>Polychaeta</taxon>
        <taxon>Sedentaria</taxon>
        <taxon>Canalipalpata</taxon>
        <taxon>Terebellida</taxon>
        <taxon>Terebelliformia</taxon>
        <taxon>Alvinellidae</taxon>
        <taxon>Paralvinella</taxon>
    </lineage>
</organism>
<keyword evidence="3 10" id="KW-0812">Transmembrane</keyword>
<sequence length="557" mass="62367">MLLDEASEVLEMFKHSFPLSMLFFVPLLIIISPASPVSAAHDFAVYRMQQYDLHGSAYGCRNALVNVEARPLDTTSFTRRCLVTKLMEFTTEKYKELITQNAGGVLILLPDNLTSLKPEEKEHVMELEQELLQEESHLPVYFTPETDELLELYHGLKHSINSDQAGSATQALMKSAGANGFQLIVNGPQSKAMPDFQVVNLQGKLSGYGIEEQLPTVAIVAHYDAFGIAPSLSFGSDSNGSGVVALLEMARLFSKLYTSSRTHAKYNMLFLLSGAGKYNYQGTRRWIEDQLDSSENSLLSDVSYVLCVDAIGNGDSLYLHVSKPPKPGSAGHTFYENLVEVASELSPGTTVAQVHKKINLAEDYLSWEHERFSMRRLPAFTLSHLESQRYMARNTILDTRDNVDTKVLTKNVQLITEALARQIFNLNNSGTPQVFVEGLRVESQVVESWMDYLGSTPRSAQLLDKNSAVVNTLEHGLSRYLKDVQRHVFRSDKRDPEFVFYNGATYQMSAYSVKPAVFDLFLALGISSYLAIVFLVAQIMPRHHMFGYEERLSHEGN</sequence>
<dbReference type="GO" id="GO:0009966">
    <property type="term" value="P:regulation of signal transduction"/>
    <property type="evidence" value="ECO:0007669"/>
    <property type="project" value="InterPro"/>
</dbReference>
<evidence type="ECO:0000256" key="10">
    <source>
        <dbReference type="SAM" id="Phobius"/>
    </source>
</evidence>
<dbReference type="Pfam" id="PF04389">
    <property type="entry name" value="Peptidase_M28"/>
    <property type="match status" value="1"/>
</dbReference>
<evidence type="ECO:0000256" key="8">
    <source>
        <dbReference type="ARBA" id="ARBA00023180"/>
    </source>
</evidence>
<dbReference type="FunFam" id="3.40.630.10:FF:000115">
    <property type="entry name" value="Nicalin-1"/>
    <property type="match status" value="1"/>
</dbReference>
<name>A0AAD9NBR2_9ANNE</name>
<comment type="subcellular location">
    <subcellularLocation>
        <location evidence="1">Endoplasmic reticulum membrane</location>
        <topology evidence="1">Single-pass membrane protein</topology>
    </subcellularLocation>
</comment>
<dbReference type="GO" id="GO:0005789">
    <property type="term" value="C:endoplasmic reticulum membrane"/>
    <property type="evidence" value="ECO:0007669"/>
    <property type="project" value="UniProtKB-SubCell"/>
</dbReference>
<dbReference type="InterPro" id="IPR018247">
    <property type="entry name" value="EF_Hand_1_Ca_BS"/>
</dbReference>
<dbReference type="PROSITE" id="PS00018">
    <property type="entry name" value="EF_HAND_1"/>
    <property type="match status" value="1"/>
</dbReference>
<dbReference type="PANTHER" id="PTHR31826">
    <property type="entry name" value="NICALIN"/>
    <property type="match status" value="1"/>
</dbReference>
<evidence type="ECO:0000256" key="2">
    <source>
        <dbReference type="ARBA" id="ARBA00007717"/>
    </source>
</evidence>
<comment type="caution">
    <text evidence="13">The sequence shown here is derived from an EMBL/GenBank/DDBJ whole genome shotgun (WGS) entry which is preliminary data.</text>
</comment>
<feature type="chain" id="PRO_5042089213" description="Nicalin" evidence="11">
    <location>
        <begin position="40"/>
        <end position="557"/>
    </location>
</feature>
<evidence type="ECO:0000256" key="9">
    <source>
        <dbReference type="PIRNR" id="PIRNR011018"/>
    </source>
</evidence>
<keyword evidence="7 10" id="KW-0472">Membrane</keyword>
<dbReference type="CDD" id="cd03882">
    <property type="entry name" value="M28_nicalin_like"/>
    <property type="match status" value="1"/>
</dbReference>
<keyword evidence="6 10" id="KW-1133">Transmembrane helix</keyword>
<dbReference type="SUPFAM" id="SSF53187">
    <property type="entry name" value="Zn-dependent exopeptidases"/>
    <property type="match status" value="1"/>
</dbReference>
<dbReference type="InterPro" id="IPR007484">
    <property type="entry name" value="Peptidase_M28"/>
</dbReference>
<keyword evidence="4 11" id="KW-0732">Signal</keyword>
<gene>
    <name evidence="13" type="ORF">LSH36_63g03013</name>
</gene>
<keyword evidence="8" id="KW-0325">Glycoprotein</keyword>
<evidence type="ECO:0000256" key="1">
    <source>
        <dbReference type="ARBA" id="ARBA00004389"/>
    </source>
</evidence>
<dbReference type="InterPro" id="IPR016574">
    <property type="entry name" value="Nicalin"/>
</dbReference>
<evidence type="ECO:0000256" key="6">
    <source>
        <dbReference type="ARBA" id="ARBA00022989"/>
    </source>
</evidence>
<evidence type="ECO:0000256" key="7">
    <source>
        <dbReference type="ARBA" id="ARBA00023136"/>
    </source>
</evidence>
<evidence type="ECO:0000259" key="12">
    <source>
        <dbReference type="Pfam" id="PF04389"/>
    </source>
</evidence>
<feature type="transmembrane region" description="Helical" evidence="10">
    <location>
        <begin position="516"/>
        <end position="537"/>
    </location>
</feature>
<evidence type="ECO:0000256" key="4">
    <source>
        <dbReference type="ARBA" id="ARBA00022729"/>
    </source>
</evidence>
<dbReference type="AlphaFoldDB" id="A0AAD9NBR2"/>
<keyword evidence="5" id="KW-0256">Endoplasmic reticulum</keyword>